<evidence type="ECO:0000256" key="2">
    <source>
        <dbReference type="ARBA" id="ARBA00022670"/>
    </source>
</evidence>
<feature type="binding site" evidence="9">
    <location>
        <position position="170"/>
    </location>
    <ligand>
        <name>Zn(2+)</name>
        <dbReference type="ChEBI" id="CHEBI:29105"/>
        <note>catalytic</note>
    </ligand>
</feature>
<dbReference type="EC" id="3.4.13.22" evidence="9 10"/>
<evidence type="ECO:0000256" key="1">
    <source>
        <dbReference type="ARBA" id="ARBA00001362"/>
    </source>
</evidence>
<dbReference type="GO" id="GO:0160237">
    <property type="term" value="F:D-Ala-D-Ala dipeptidase activity"/>
    <property type="evidence" value="ECO:0007669"/>
    <property type="project" value="UniProtKB-EC"/>
</dbReference>
<evidence type="ECO:0000313" key="12">
    <source>
        <dbReference type="Proteomes" id="UP000190105"/>
    </source>
</evidence>
<dbReference type="RefSeq" id="WP_078696047.1">
    <property type="nucleotide sequence ID" value="NZ_FUYH01000006.1"/>
</dbReference>
<dbReference type="GO" id="GO:0071555">
    <property type="term" value="P:cell wall organization"/>
    <property type="evidence" value="ECO:0007669"/>
    <property type="project" value="UniProtKB-KW"/>
</dbReference>
<evidence type="ECO:0000256" key="10">
    <source>
        <dbReference type="PIRNR" id="PIRNR026671"/>
    </source>
</evidence>
<dbReference type="AlphaFoldDB" id="A0A1T4X518"/>
<dbReference type="Gene3D" id="3.30.1380.10">
    <property type="match status" value="1"/>
</dbReference>
<proteinExistence type="inferred from homology"/>
<evidence type="ECO:0000256" key="4">
    <source>
        <dbReference type="ARBA" id="ARBA00022801"/>
    </source>
</evidence>
<dbReference type="HAMAP" id="MF_01924">
    <property type="entry name" value="A_A_dipeptidase"/>
    <property type="match status" value="1"/>
</dbReference>
<dbReference type="Proteomes" id="UP000190105">
    <property type="component" value="Unassembled WGS sequence"/>
</dbReference>
<dbReference type="InterPro" id="IPR009045">
    <property type="entry name" value="Zn_M74/Hedgehog-like"/>
</dbReference>
<feature type="active site" description="Proton donor/acceptor" evidence="9">
    <location>
        <position position="167"/>
    </location>
</feature>
<dbReference type="EMBL" id="FUYH01000006">
    <property type="protein sequence ID" value="SKA84714.1"/>
    <property type="molecule type" value="Genomic_DNA"/>
</dbReference>
<gene>
    <name evidence="11" type="ORF">SAMN05443428_10655</name>
</gene>
<accession>A0A1T4X518</accession>
<dbReference type="PIRSF" id="PIRSF026671">
    <property type="entry name" value="AA_dipeptidase"/>
    <property type="match status" value="1"/>
</dbReference>
<keyword evidence="7 9" id="KW-0482">Metalloprotease</keyword>
<sequence>MILNKIKMIDGLINVRDIDDSIIIDLRYATENNFLNKKIYDIPVCVLQLNTALKLSKANSFAKDLGYRLKVLDAYRPLSVQKIMWDIIKNEDFVAPYWRGSNHNRGAAVDVTLTFENGDEILMPSDYDEFSERASINYKDAPTIAIENRELLSMIMIKAGFLRIESEWWHFNDSEYEKYGLYDISLEKFI</sequence>
<feature type="binding site" evidence="9">
    <location>
        <position position="103"/>
    </location>
    <ligand>
        <name>Zn(2+)</name>
        <dbReference type="ChEBI" id="CHEBI:29105"/>
        <note>catalytic</note>
    </ligand>
</feature>
<name>A0A1T4X518_9CLOT</name>
<keyword evidence="2 9" id="KW-0645">Protease</keyword>
<evidence type="ECO:0000256" key="7">
    <source>
        <dbReference type="ARBA" id="ARBA00023049"/>
    </source>
</evidence>
<dbReference type="GO" id="GO:0008237">
    <property type="term" value="F:metallopeptidase activity"/>
    <property type="evidence" value="ECO:0007669"/>
    <property type="project" value="UniProtKB-KW"/>
</dbReference>
<keyword evidence="8 10" id="KW-0961">Cell wall biogenesis/degradation</keyword>
<feature type="binding site" evidence="9">
    <location>
        <position position="110"/>
    </location>
    <ligand>
        <name>Zn(2+)</name>
        <dbReference type="ChEBI" id="CHEBI:29105"/>
        <note>catalytic</note>
    </ligand>
</feature>
<protein>
    <recommendedName>
        <fullName evidence="9 10">D-alanyl-D-alanine dipeptidase</fullName>
        <shortName evidence="9 10">D-Ala-D-Ala dipeptidase</shortName>
        <ecNumber evidence="9 10">3.4.13.22</ecNumber>
    </recommendedName>
</protein>
<comment type="function">
    <text evidence="9 10">Catalyzes hydrolysis of the D-alanyl-D-alanine dipeptide.</text>
</comment>
<dbReference type="STRING" id="1147123.SAMN05443428_10655"/>
<evidence type="ECO:0000313" key="11">
    <source>
        <dbReference type="EMBL" id="SKA84714.1"/>
    </source>
</evidence>
<keyword evidence="12" id="KW-1185">Reference proteome</keyword>
<keyword evidence="3 9" id="KW-0479">Metal-binding</keyword>
<dbReference type="Pfam" id="PF01427">
    <property type="entry name" value="Peptidase_M15"/>
    <property type="match status" value="1"/>
</dbReference>
<keyword evidence="4 9" id="KW-0378">Hydrolase</keyword>
<comment type="similarity">
    <text evidence="9 10">Belongs to the peptidase M15D family.</text>
</comment>
<dbReference type="SUPFAM" id="SSF55166">
    <property type="entry name" value="Hedgehog/DD-peptidase"/>
    <property type="match status" value="1"/>
</dbReference>
<feature type="site" description="Transition state stabilizer" evidence="9">
    <location>
        <position position="76"/>
    </location>
</feature>
<evidence type="ECO:0000256" key="5">
    <source>
        <dbReference type="ARBA" id="ARBA00022833"/>
    </source>
</evidence>
<evidence type="ECO:0000256" key="6">
    <source>
        <dbReference type="ARBA" id="ARBA00022997"/>
    </source>
</evidence>
<comment type="catalytic activity">
    <reaction evidence="1 9 10">
        <text>D-alanyl-D-alanine + H2O = 2 D-alanine</text>
        <dbReference type="Rhea" id="RHEA:20661"/>
        <dbReference type="ChEBI" id="CHEBI:15377"/>
        <dbReference type="ChEBI" id="CHEBI:57416"/>
        <dbReference type="ChEBI" id="CHEBI:57822"/>
        <dbReference type="EC" id="3.4.13.22"/>
    </reaction>
</comment>
<dbReference type="CDD" id="cd14840">
    <property type="entry name" value="D-Ala-D-Ala_dipeptidase_Aad"/>
    <property type="match status" value="1"/>
</dbReference>
<keyword evidence="5 9" id="KW-0862">Zinc</keyword>
<evidence type="ECO:0000256" key="8">
    <source>
        <dbReference type="ARBA" id="ARBA00023316"/>
    </source>
</evidence>
<dbReference type="GO" id="GO:0006508">
    <property type="term" value="P:proteolysis"/>
    <property type="evidence" value="ECO:0007669"/>
    <property type="project" value="UniProtKB-KW"/>
</dbReference>
<comment type="cofactor">
    <cofactor evidence="9">
        <name>Zn(2+)</name>
        <dbReference type="ChEBI" id="CHEBI:29105"/>
    </cofactor>
    <text evidence="9">Binds 1 zinc ion per subunit.</text>
</comment>
<dbReference type="OrthoDB" id="9801430at2"/>
<dbReference type="PANTHER" id="PTHR43126:SF1">
    <property type="entry name" value="D-ALANYL-D-ALANINE DIPEPTIDASE"/>
    <property type="match status" value="1"/>
</dbReference>
<reference evidence="12" key="1">
    <citation type="submission" date="2017-02" db="EMBL/GenBank/DDBJ databases">
        <authorList>
            <person name="Varghese N."/>
            <person name="Submissions S."/>
        </authorList>
    </citation>
    <scope>NUCLEOTIDE SEQUENCE [LARGE SCALE GENOMIC DNA]</scope>
    <source>
        <strain evidence="12">USBA 833</strain>
    </source>
</reference>
<organism evidence="11 12">
    <name type="scientific">Caloramator quimbayensis</name>
    <dbReference type="NCBI Taxonomy" id="1147123"/>
    <lineage>
        <taxon>Bacteria</taxon>
        <taxon>Bacillati</taxon>
        <taxon>Bacillota</taxon>
        <taxon>Clostridia</taxon>
        <taxon>Eubacteriales</taxon>
        <taxon>Clostridiaceae</taxon>
        <taxon>Caloramator</taxon>
    </lineage>
</organism>
<keyword evidence="6 9" id="KW-0224">Dipeptidase</keyword>
<evidence type="ECO:0000256" key="3">
    <source>
        <dbReference type="ARBA" id="ARBA00022723"/>
    </source>
</evidence>
<dbReference type="InterPro" id="IPR000755">
    <property type="entry name" value="A_A_dipeptidase"/>
</dbReference>
<dbReference type="GO" id="GO:0008270">
    <property type="term" value="F:zinc ion binding"/>
    <property type="evidence" value="ECO:0007669"/>
    <property type="project" value="UniProtKB-UniRule"/>
</dbReference>
<evidence type="ECO:0000256" key="9">
    <source>
        <dbReference type="HAMAP-Rule" id="MF_01924"/>
    </source>
</evidence>
<dbReference type="PANTHER" id="PTHR43126">
    <property type="entry name" value="D-ALANYL-D-ALANINE DIPEPTIDASE"/>
    <property type="match status" value="1"/>
</dbReference>